<proteinExistence type="predicted"/>
<sequence>MKKRSKVFHSLSVLGLLLTIFSALSLKAQEHRFLIAKYITNPASTVVVDMLKKQISDKDEFNKAMNQISKHNYYFTLIYDTENNTSLYRLDSASTIKGVNAGGNFDFAAKDKEGSIFGKENFVGNTHYFNGKTNEVKWEITNEKRKIGNYECIKAISKNLRKCEVWFTEKIPVNSGPEIFGGLPGLIIKVESAFDQTSLQSLKFVNDFKEFEPAFEKAQSEAIKNKKLPLDKIFESKNNTITMLLNANK</sequence>
<dbReference type="EMBL" id="JBHUMB010000006">
    <property type="protein sequence ID" value="MFD2742883.1"/>
    <property type="molecule type" value="Genomic_DNA"/>
</dbReference>
<keyword evidence="2" id="KW-1185">Reference proteome</keyword>
<protein>
    <submittedName>
        <fullName evidence="1">GLPGLI family protein</fullName>
    </submittedName>
</protein>
<accession>A0ABW5UBY4</accession>
<dbReference type="RefSeq" id="WP_066754665.1">
    <property type="nucleotide sequence ID" value="NZ_JBHUMB010000006.1"/>
</dbReference>
<evidence type="ECO:0000313" key="2">
    <source>
        <dbReference type="Proteomes" id="UP001597418"/>
    </source>
</evidence>
<evidence type="ECO:0000313" key="1">
    <source>
        <dbReference type="EMBL" id="MFD2742883.1"/>
    </source>
</evidence>
<dbReference type="Pfam" id="PF09697">
    <property type="entry name" value="Porph_ging"/>
    <property type="match status" value="1"/>
</dbReference>
<name>A0ABW5UBY4_9SPHI</name>
<reference evidence="2" key="1">
    <citation type="journal article" date="2019" name="Int. J. Syst. Evol. Microbiol.">
        <title>The Global Catalogue of Microorganisms (GCM) 10K type strain sequencing project: providing services to taxonomists for standard genome sequencing and annotation.</title>
        <authorList>
            <consortium name="The Broad Institute Genomics Platform"/>
            <consortium name="The Broad Institute Genome Sequencing Center for Infectious Disease"/>
            <person name="Wu L."/>
            <person name="Ma J."/>
        </authorList>
    </citation>
    <scope>NUCLEOTIDE SEQUENCE [LARGE SCALE GENOMIC DNA]</scope>
    <source>
        <strain evidence="2">KCTC 42247</strain>
    </source>
</reference>
<comment type="caution">
    <text evidence="1">The sequence shown here is derived from an EMBL/GenBank/DDBJ whole genome shotgun (WGS) entry which is preliminary data.</text>
</comment>
<dbReference type="InterPro" id="IPR005901">
    <property type="entry name" value="GLPGLI"/>
</dbReference>
<gene>
    <name evidence="1" type="ORF">ACFSQ6_05690</name>
</gene>
<dbReference type="Proteomes" id="UP001597418">
    <property type="component" value="Unassembled WGS sequence"/>
</dbReference>
<dbReference type="NCBIfam" id="TIGR01200">
    <property type="entry name" value="GLPGLI"/>
    <property type="match status" value="1"/>
</dbReference>
<organism evidence="1 2">
    <name type="scientific">Sphingobacterium populi</name>
    <dbReference type="NCBI Taxonomy" id="1812824"/>
    <lineage>
        <taxon>Bacteria</taxon>
        <taxon>Pseudomonadati</taxon>
        <taxon>Bacteroidota</taxon>
        <taxon>Sphingobacteriia</taxon>
        <taxon>Sphingobacteriales</taxon>
        <taxon>Sphingobacteriaceae</taxon>
        <taxon>Sphingobacterium</taxon>
    </lineage>
</organism>